<dbReference type="VEuPathDB" id="GiardiaDB:GL50803_11359"/>
<dbReference type="GeneID" id="5700147"/>
<evidence type="ECO:0000256" key="5">
    <source>
        <dbReference type="ARBA" id="ARBA00023274"/>
    </source>
</evidence>
<dbReference type="PANTHER" id="PTHR11581">
    <property type="entry name" value="30S/40S RIBOSOMAL PROTEIN S4"/>
    <property type="match status" value="1"/>
</dbReference>
<reference evidence="7 8" key="1">
    <citation type="journal article" date="2007" name="Science">
        <title>Genomic minimalism in the early diverging intestinal parasite Giardia lamblia.</title>
        <authorList>
            <person name="Morrison H.G."/>
            <person name="McArthur A.G."/>
            <person name="Gillin F.D."/>
            <person name="Aley S.B."/>
            <person name="Adam R.D."/>
            <person name="Olsen G.J."/>
            <person name="Best A.A."/>
            <person name="Cande W.Z."/>
            <person name="Chen F."/>
            <person name="Cipriano M.J."/>
            <person name="Davids B.J."/>
            <person name="Dawson S.C."/>
            <person name="Elmendorf H.G."/>
            <person name="Hehl A.B."/>
            <person name="Holder M.E."/>
            <person name="Huse S.M."/>
            <person name="Kim U.U."/>
            <person name="Lasek-Nesselquist E."/>
            <person name="Manning G."/>
            <person name="Nigam A."/>
            <person name="Nixon J.E."/>
            <person name="Palm D."/>
            <person name="Passamaneck N.E."/>
            <person name="Prabhu A."/>
            <person name="Reich C.I."/>
            <person name="Reiner D.S."/>
            <person name="Samuelson J."/>
            <person name="Svard S.G."/>
            <person name="Sogin M.L."/>
        </authorList>
    </citation>
    <scope>NUCLEOTIDE SEQUENCE [LARGE SCALE GENOMIC DNA]</scope>
    <source>
        <strain evidence="7 8">WB C6</strain>
    </source>
</reference>
<evidence type="ECO:0007829" key="9">
    <source>
        <dbReference type="PDB" id="7PWF"/>
    </source>
</evidence>
<dbReference type="EMDB" id="EMD-16226"/>
<dbReference type="PDB" id="8G4I">
    <property type="method" value="EM"/>
    <property type="resolution" value="3.24 A"/>
    <property type="chains" value="E=1-268"/>
</dbReference>
<name>A8BFE3_GIAIC</name>
<dbReference type="FunFam" id="2.30.30.30:FF:000041">
    <property type="entry name" value="40S ribosomal protein S4"/>
    <property type="match status" value="1"/>
</dbReference>
<dbReference type="EMDB" id="EMD-29730"/>
<dbReference type="EMDB" id="EMD-16211"/>
<dbReference type="PDB" id="7PWF">
    <property type="method" value="EM"/>
    <property type="resolution" value="2.85 A"/>
    <property type="chains" value="E=1-268"/>
</dbReference>
<dbReference type="PDB" id="8BR8">
    <property type="method" value="EM"/>
    <property type="resolution" value="3.35 A"/>
    <property type="chains" value="SE=1-268"/>
</dbReference>
<dbReference type="RefSeq" id="XP_001707248.1">
    <property type="nucleotide sequence ID" value="XM_001707196.1"/>
</dbReference>
<dbReference type="EMBL" id="AACB03000002">
    <property type="protein sequence ID" value="KAE8303451.1"/>
    <property type="molecule type" value="Genomic_DNA"/>
</dbReference>
<dbReference type="OMA" id="GHIQLNL"/>
<dbReference type="EMDB" id="EMD-16222"/>
<keyword evidence="3 6" id="KW-0694">RNA-binding</keyword>
<dbReference type="PDB" id="7PWO">
    <property type="method" value="EM"/>
    <property type="resolution" value="2.75 A"/>
    <property type="chains" value="E1=1-268"/>
</dbReference>
<dbReference type="GO" id="GO:0022627">
    <property type="term" value="C:cytosolic small ribosomal subunit"/>
    <property type="evidence" value="ECO:0000318"/>
    <property type="project" value="GO_Central"/>
</dbReference>
<dbReference type="PDB" id="8BSI">
    <property type="method" value="EM"/>
    <property type="resolution" value="3.40 A"/>
    <property type="chains" value="SE=1-268"/>
</dbReference>
<dbReference type="EMDB" id="EMD-29495"/>
<dbReference type="AlphaFoldDB" id="A8BFE3"/>
<dbReference type="HAMAP" id="MF_00485">
    <property type="entry name" value="Ribosomal_eS4"/>
    <property type="match status" value="1"/>
</dbReference>
<accession>A8BFE3</accession>
<dbReference type="Pfam" id="PF00900">
    <property type="entry name" value="Ribosomal_S4e"/>
    <property type="match status" value="1"/>
</dbReference>
<dbReference type="GO" id="GO:0003723">
    <property type="term" value="F:RNA binding"/>
    <property type="evidence" value="ECO:0000318"/>
    <property type="project" value="GO_Central"/>
</dbReference>
<dbReference type="HOGENOM" id="CLU_060400_1_0_1"/>
<dbReference type="EMDB" id="EMD-13683"/>
<dbReference type="InterPro" id="IPR041982">
    <property type="entry name" value="Ribosomal_eS4_KOW"/>
</dbReference>
<dbReference type="GO" id="GO:0019843">
    <property type="term" value="F:rRNA binding"/>
    <property type="evidence" value="ECO:0007669"/>
    <property type="project" value="UniProtKB-UniRule"/>
</dbReference>
<dbReference type="EMDB" id="EMD-16225"/>
<dbReference type="EMDB" id="EMD-16235"/>
<dbReference type="PDB" id="8BTD">
    <property type="method" value="EM"/>
    <property type="resolution" value="4.90 A"/>
    <property type="chains" value="SE=1-268"/>
</dbReference>
<dbReference type="SMR" id="A8BFE3"/>
<evidence type="ECO:0007829" key="10">
    <source>
        <dbReference type="PDB" id="7PWO"/>
    </source>
</evidence>
<evidence type="ECO:0000313" key="8">
    <source>
        <dbReference type="Proteomes" id="UP000001548"/>
    </source>
</evidence>
<evidence type="ECO:0007829" key="11">
    <source>
        <dbReference type="PDB" id="8BR8"/>
    </source>
</evidence>
<evidence type="ECO:0000256" key="3">
    <source>
        <dbReference type="ARBA" id="ARBA00022884"/>
    </source>
</evidence>
<dbReference type="PDB" id="8FVY">
    <property type="method" value="EM"/>
    <property type="resolution" value="2.94 A"/>
    <property type="chains" value="E=1-268"/>
</dbReference>
<keyword evidence="9 10" id="KW-0002">3D-structure</keyword>
<dbReference type="PIRSF" id="PIRSF002116">
    <property type="entry name" value="Ribosomal_S4"/>
    <property type="match status" value="1"/>
</dbReference>
<dbReference type="KEGG" id="gla:GL50803_0011359"/>
<evidence type="ECO:0007829" key="14">
    <source>
        <dbReference type="PDB" id="8G4I"/>
    </source>
</evidence>
<dbReference type="InterPro" id="IPR005824">
    <property type="entry name" value="KOW"/>
</dbReference>
<dbReference type="InterPro" id="IPR014722">
    <property type="entry name" value="Rib_uL2_dom2"/>
</dbReference>
<dbReference type="Pfam" id="PF08071">
    <property type="entry name" value="RS4NT"/>
    <property type="match status" value="1"/>
</dbReference>
<dbReference type="PDB" id="8G4S">
    <property type="method" value="EM"/>
    <property type="resolution" value="3.14 A"/>
    <property type="chains" value="E=1-268"/>
</dbReference>
<dbReference type="InterPro" id="IPR018199">
    <property type="entry name" value="Ribosomal_eS4_N_CS"/>
</dbReference>
<dbReference type="InterPro" id="IPR013843">
    <property type="entry name" value="Ribosomal_eS4_N"/>
</dbReference>
<dbReference type="Gene3D" id="2.40.50.740">
    <property type="match status" value="1"/>
</dbReference>
<evidence type="ECO:0000256" key="4">
    <source>
        <dbReference type="ARBA" id="ARBA00022980"/>
    </source>
</evidence>
<comment type="caution">
    <text evidence="7">The sequence shown here is derived from an EMBL/GenBank/DDBJ whole genome shotgun (WGS) entry which is preliminary data.</text>
</comment>
<keyword evidence="8" id="KW-1185">Reference proteome</keyword>
<organism evidence="7 8">
    <name type="scientific">Giardia intestinalis (strain ATCC 50803 / WB clone C6)</name>
    <name type="common">Giardia lamblia</name>
    <dbReference type="NCBI Taxonomy" id="184922"/>
    <lineage>
        <taxon>Eukaryota</taxon>
        <taxon>Metamonada</taxon>
        <taxon>Diplomonadida</taxon>
        <taxon>Hexamitidae</taxon>
        <taxon>Giardiinae</taxon>
        <taxon>Giardia</taxon>
    </lineage>
</organism>
<dbReference type="PDB" id="8BRM">
    <property type="method" value="EM"/>
    <property type="resolution" value="3.33 A"/>
    <property type="chains" value="SE=1-268"/>
</dbReference>
<dbReference type="InterPro" id="IPR000876">
    <property type="entry name" value="Ribosomal_eS4"/>
</dbReference>
<dbReference type="CDD" id="cd06087">
    <property type="entry name" value="KOW_RPS4"/>
    <property type="match status" value="1"/>
</dbReference>
<dbReference type="Proteomes" id="UP000001548">
    <property type="component" value="Unassembled WGS sequence"/>
</dbReference>
<evidence type="ECO:0007829" key="13">
    <source>
        <dbReference type="PDB" id="8FVY"/>
    </source>
</evidence>
<proteinExistence type="evidence at protein level"/>
<dbReference type="EMDB" id="EMD-13680"/>
<dbReference type="EMDB" id="EMD-29721"/>
<dbReference type="SMART" id="SM00739">
    <property type="entry name" value="KOW"/>
    <property type="match status" value="1"/>
</dbReference>
<keyword evidence="5 6" id="KW-0687">Ribonucleoprotein</keyword>
<dbReference type="EMDB" id="EMD-16228"/>
<dbReference type="Gene3D" id="2.30.30.30">
    <property type="match status" value="1"/>
</dbReference>
<evidence type="ECO:0007829" key="12">
    <source>
        <dbReference type="PDB" id="8BRM"/>
    </source>
</evidence>
<keyword evidence="2 6" id="KW-0699">rRNA-binding</keyword>
<dbReference type="InterPro" id="IPR013845">
    <property type="entry name" value="Ribosomal_eS4_central_region"/>
</dbReference>
<sequence length="268" mass="30412">MARGVRKHLKRLNAPKHWLLDKMGGIWAPRPTNGPHGLRECIPLILILRNRLHYANTYAETSMILQDKNVLIDGKPRTDPTFPVGFMDVFEIPKVHKTFRVLYDVKGRFTLVPIQSNEAGFKLCRVQKIFLGDKGMPYLSTHDARTIRFPHPDIKTNDTIKINLKTGKIDEWYKFDIGKIVMVTGGRNCGRIGTIQAIDKHMGSYTMIRMKDTEGTEFLTRLCNVFVIGNDSPAVAIPTTKGIRPDIIKNRELRLRSIAKRGGGASYE</sequence>
<dbReference type="PDB" id="8BSJ">
    <property type="method" value="EM"/>
    <property type="resolution" value="6.49 A"/>
    <property type="chains" value="SE=1-268"/>
</dbReference>
<evidence type="ECO:0000313" key="7">
    <source>
        <dbReference type="EMBL" id="KAE8303451.1"/>
    </source>
</evidence>
<dbReference type="InterPro" id="IPR036986">
    <property type="entry name" value="S4_RNA-bd_sf"/>
</dbReference>
<dbReference type="PANTHER" id="PTHR11581:SF0">
    <property type="entry name" value="SMALL RIBOSOMAL SUBUNIT PROTEIN ES4"/>
    <property type="match status" value="1"/>
</dbReference>
<dbReference type="GO" id="GO:0006412">
    <property type="term" value="P:translation"/>
    <property type="evidence" value="ECO:0000318"/>
    <property type="project" value="GO_Central"/>
</dbReference>
<evidence type="ECO:0000256" key="2">
    <source>
        <dbReference type="ARBA" id="ARBA00022730"/>
    </source>
</evidence>
<reference evidence="9 10" key="2">
    <citation type="journal article" date="2022" name="Nucleic Acids Res.">
        <title>Cryo-EM structure of the ancient eukaryotic ribosome from the human parasite Giardia lamblia.</title>
        <authorList>
            <person name="Hiregange D.G."/>
            <person name="Rivalta A."/>
            <person name="Bose T."/>
            <person name="Breiner-Goldstein E."/>
            <person name="Samiya S."/>
            <person name="Cimicata G."/>
            <person name="Kulakova L."/>
            <person name="Zimmerman E."/>
            <person name="Bashan A."/>
            <person name="Herzberg O."/>
            <person name="Yonath A."/>
        </authorList>
    </citation>
    <scope>STRUCTURE BY ELECTRON MICROSCOPY (2.75 ANGSTROMS)</scope>
</reference>
<reference evidence="13 14" key="4">
    <citation type="journal article" date="2024" name="Structure">
        <title>The Giardia lamblia ribosome structure reveals divergence in several biological pathways and the mode of emetine function.</title>
        <authorList>
            <person name="Eiler D.R."/>
            <person name="Wimberly B.T."/>
            <person name="Bilodeau D.Y."/>
            <person name="Taliaferro J.M."/>
            <person name="Reigan P."/>
            <person name="Rissland O.S."/>
            <person name="Kieft J.S."/>
        </authorList>
    </citation>
    <scope>STRUCTURE BY ELECTRON MICROSCOPY (2.94 ANGSTROMS)</scope>
</reference>
<dbReference type="Gene3D" id="3.10.290.10">
    <property type="entry name" value="RNA-binding S4 domain"/>
    <property type="match status" value="1"/>
</dbReference>
<gene>
    <name evidence="7" type="ORF">GL50803_0011359</name>
</gene>
<dbReference type="STRING" id="184922.A8BFE3"/>
<comment type="similarity">
    <text evidence="1 6">Belongs to the eukaryotic ribosomal protein eS4 family.</text>
</comment>
<dbReference type="FunFam" id="3.10.290.10:FF:000002">
    <property type="entry name" value="40S ribosomal protein S4"/>
    <property type="match status" value="1"/>
</dbReference>
<dbReference type="InterPro" id="IPR038237">
    <property type="entry name" value="Ribosomal_eS4_central_sf"/>
</dbReference>
<evidence type="ECO:0000256" key="1">
    <source>
        <dbReference type="ARBA" id="ARBA00007500"/>
    </source>
</evidence>
<dbReference type="FunFam" id="2.40.50.740:FF:000001">
    <property type="entry name" value="40S ribosomal protein S4"/>
    <property type="match status" value="1"/>
</dbReference>
<dbReference type="PROSITE" id="PS00528">
    <property type="entry name" value="RIBOSOMAL_S4E"/>
    <property type="match status" value="1"/>
</dbReference>
<dbReference type="FunCoup" id="A8BFE3">
    <property type="interactions" value="224"/>
</dbReference>
<dbReference type="InterPro" id="IPR032277">
    <property type="entry name" value="Ribosomal_eS4_C"/>
</dbReference>
<keyword evidence="4 6" id="KW-0689">Ribosomal protein</keyword>
<dbReference type="GO" id="GO:0003735">
    <property type="term" value="F:structural constituent of ribosome"/>
    <property type="evidence" value="ECO:0000318"/>
    <property type="project" value="GO_Central"/>
</dbReference>
<dbReference type="PROSITE" id="PS50889">
    <property type="entry name" value="S4"/>
    <property type="match status" value="1"/>
</dbReference>
<dbReference type="Pfam" id="PF16121">
    <property type="entry name" value="40S_S4_C"/>
    <property type="match status" value="1"/>
</dbReference>
<evidence type="ECO:0000256" key="6">
    <source>
        <dbReference type="PIRNR" id="PIRNR002116"/>
    </source>
</evidence>
<protein>
    <recommendedName>
        <fullName evidence="6">40S ribosomal protein S4</fullName>
    </recommendedName>
</protein>
<reference evidence="11 12" key="3">
    <citation type="journal article" date="2023" name="Nucleic Acids Res.">
        <title>Insights into translocation mechanism and ribosome evolution from cryo-EM structures of translocation intermediates of Giardia intestinalis.</title>
        <authorList>
            <person name="Majumdar S."/>
            <person name="Emmerich A."/>
            <person name="Krakovka S."/>
            <person name="Mandava C.S."/>
            <person name="Svard S.G."/>
            <person name="Sanyal S."/>
        </authorList>
    </citation>
    <scope>STRUCTURE BY ELECTRON MICROSCOPY (3.25 ANGSTROMS)</scope>
</reference>
<dbReference type="PDB" id="8BTR">
    <property type="method" value="EM"/>
    <property type="resolution" value="3.25 A"/>
    <property type="chains" value="SE=1-268"/>
</dbReference>